<organism evidence="1 2">
    <name type="scientific">Violaceomyces palustris</name>
    <dbReference type="NCBI Taxonomy" id="1673888"/>
    <lineage>
        <taxon>Eukaryota</taxon>
        <taxon>Fungi</taxon>
        <taxon>Dikarya</taxon>
        <taxon>Basidiomycota</taxon>
        <taxon>Ustilaginomycotina</taxon>
        <taxon>Ustilaginomycetes</taxon>
        <taxon>Violaceomycetales</taxon>
        <taxon>Violaceomycetaceae</taxon>
        <taxon>Violaceomyces</taxon>
    </lineage>
</organism>
<name>A0ACD0NNW6_9BASI</name>
<dbReference type="Proteomes" id="UP000245626">
    <property type="component" value="Unassembled WGS sequence"/>
</dbReference>
<reference evidence="1 2" key="1">
    <citation type="journal article" date="2018" name="Mol. Biol. Evol.">
        <title>Broad Genomic Sampling Reveals a Smut Pathogenic Ancestry of the Fungal Clade Ustilaginomycotina.</title>
        <authorList>
            <person name="Kijpornyongpan T."/>
            <person name="Mondo S.J."/>
            <person name="Barry K."/>
            <person name="Sandor L."/>
            <person name="Lee J."/>
            <person name="Lipzen A."/>
            <person name="Pangilinan J."/>
            <person name="LaButti K."/>
            <person name="Hainaut M."/>
            <person name="Henrissat B."/>
            <person name="Grigoriev I.V."/>
            <person name="Spatafora J.W."/>
            <person name="Aime M.C."/>
        </authorList>
    </citation>
    <scope>NUCLEOTIDE SEQUENCE [LARGE SCALE GENOMIC DNA]</scope>
    <source>
        <strain evidence="1 2">SA 807</strain>
    </source>
</reference>
<sequence>MLLVSRSLATSSSTSLSPSPSSSATPSEFASSSSDTNPNRARGYRYPHNAKRRVLLSGLPDTALPNDVRRLAPTLVNSNAIFDVTFLRSGLLNQTGKAIVHFSTDVEASDFKHSADKRILGGKVVDATILSNPEMHETIDLHYANHMASLRVPLDIISAESGRVVILRGLPALTGEEKLRNKLEKRYDLVGSGPWRGKVLNRAGHNRHVIQEGSINNHNLILGPVLRLPNTHQDSSTSWFLVRLKSMSEAIRLARRWNNTYFTPQRFNIDATGGRYKVQASVAY</sequence>
<accession>A0ACD0NNW6</accession>
<gene>
    <name evidence="1" type="ORF">IE53DRAFT_371394</name>
</gene>
<protein>
    <submittedName>
        <fullName evidence="1">Uncharacterized protein</fullName>
    </submittedName>
</protein>
<keyword evidence="2" id="KW-1185">Reference proteome</keyword>
<proteinExistence type="predicted"/>
<evidence type="ECO:0000313" key="2">
    <source>
        <dbReference type="Proteomes" id="UP000245626"/>
    </source>
</evidence>
<dbReference type="EMBL" id="KZ820411">
    <property type="protein sequence ID" value="PWN47515.1"/>
    <property type="molecule type" value="Genomic_DNA"/>
</dbReference>
<evidence type="ECO:0000313" key="1">
    <source>
        <dbReference type="EMBL" id="PWN47515.1"/>
    </source>
</evidence>